<proteinExistence type="inferred from homology"/>
<dbReference type="PANTHER" id="PTHR10788:SF106">
    <property type="entry name" value="BCDNA.GH08860"/>
    <property type="match status" value="1"/>
</dbReference>
<dbReference type="EMBL" id="JANCYW010000014">
    <property type="protein sequence ID" value="KAK4537784.1"/>
    <property type="molecule type" value="Genomic_DNA"/>
</dbReference>
<feature type="compositionally biased region" description="Gly residues" evidence="2">
    <location>
        <begin position="1118"/>
        <end position="1131"/>
    </location>
</feature>
<dbReference type="Gene3D" id="3.40.50.2000">
    <property type="entry name" value="Glycogen Phosphorylase B"/>
    <property type="match status" value="2"/>
</dbReference>
<dbReference type="GO" id="GO:0003825">
    <property type="term" value="F:alpha,alpha-trehalose-phosphate synthase (UDP-forming) activity"/>
    <property type="evidence" value="ECO:0007669"/>
    <property type="project" value="TreeGrafter"/>
</dbReference>
<evidence type="ECO:0000313" key="3">
    <source>
        <dbReference type="EMBL" id="KAK4537784.1"/>
    </source>
</evidence>
<reference evidence="3 4" key="1">
    <citation type="submission" date="2022-07" db="EMBL/GenBank/DDBJ databases">
        <title>Genome-wide signatures of adaptation to extreme environments.</title>
        <authorList>
            <person name="Cho C.H."/>
            <person name="Yoon H.S."/>
        </authorList>
    </citation>
    <scope>NUCLEOTIDE SEQUENCE [LARGE SCALE GENOMIC DNA]</scope>
    <source>
        <strain evidence="3 4">DBV 063 E5</strain>
    </source>
</reference>
<feature type="compositionally biased region" description="Polar residues" evidence="2">
    <location>
        <begin position="1"/>
        <end position="15"/>
    </location>
</feature>
<feature type="region of interest" description="Disordered" evidence="2">
    <location>
        <begin position="174"/>
        <end position="194"/>
    </location>
</feature>
<dbReference type="Gene3D" id="3.40.50.1000">
    <property type="entry name" value="HAD superfamily/HAD-like"/>
    <property type="match status" value="2"/>
</dbReference>
<dbReference type="AlphaFoldDB" id="A0AAV9J0C8"/>
<dbReference type="PANTHER" id="PTHR10788">
    <property type="entry name" value="TREHALOSE-6-PHOSPHATE SYNTHASE"/>
    <property type="match status" value="1"/>
</dbReference>
<dbReference type="InterPro" id="IPR003337">
    <property type="entry name" value="Trehalose_PPase"/>
</dbReference>
<protein>
    <submittedName>
        <fullName evidence="3">Uncharacterized protein</fullName>
    </submittedName>
</protein>
<dbReference type="GO" id="GO:0005829">
    <property type="term" value="C:cytosol"/>
    <property type="evidence" value="ECO:0007669"/>
    <property type="project" value="TreeGrafter"/>
</dbReference>
<name>A0AAV9J0C8_CYACA</name>
<feature type="compositionally biased region" description="Basic and acidic residues" evidence="2">
    <location>
        <begin position="703"/>
        <end position="721"/>
    </location>
</feature>
<evidence type="ECO:0000313" key="4">
    <source>
        <dbReference type="Proteomes" id="UP001301350"/>
    </source>
</evidence>
<accession>A0AAV9J0C8</accession>
<feature type="region of interest" description="Disordered" evidence="2">
    <location>
        <begin position="1068"/>
        <end position="1215"/>
    </location>
</feature>
<dbReference type="InterPro" id="IPR036412">
    <property type="entry name" value="HAD-like_sf"/>
</dbReference>
<evidence type="ECO:0000256" key="1">
    <source>
        <dbReference type="ARBA" id="ARBA00005409"/>
    </source>
</evidence>
<gene>
    <name evidence="3" type="ORF">CDCA_CDCA14G3809</name>
</gene>
<sequence length="1215" mass="133390">MPSSAASVETRSTSNDSAGGDASTAAATHPDHPAHQREQQLVQLLGRLQQKLEACRRAQRIVRTSRLHRNGRHGGPHGGRVLDDGLARLQSVPSESGAEGTRRLVCVSARLPSEGELERGRALSITSRSINALLPLIRSEVTIPVVWIGLPSRAGSTPATYSVDRAAHRASHASVSSLSSSSSSPLPPPNLSLAGNAPSERTRALVPVHLPPDIEHVFEHFTERQLWSLLHYDYNGLFDSEWSLEESWHAYRLVNEAFAEAVSQLYLTENDLVWVHDYPLLLLPQLLRERLLDARIGLYLYTCFPSTEVFRIFPFRDKLLRAALQSDLIGFQSFSYQRHFLTSCKRLLGVSGTYARVQVEPYGGHGCALGVYPQGVDTEALQALLGSKWIKRRAAELRERFQGRRLLVGVERLDDRFGGIDLKLAAFEEFLARNPSLRDQCVLVQVALLLPRGSSNNQVTPTATNSVVPPGAHVGAWHPIASHTPLALSHRDEPGEMPAQPLPPQTLAPHDLSHSSPRATVSPLASSELAERRGCRDLIHSVCALVGRINAVYGTLESSPVHFINYEPDFAELLALLSVADACVVSSVRSVMTEIAFEWTLCQHDRGHGVLVLSDFSGATRLFPTATHVNPFDTEAVSLALQEALTMEARERRLRHEMAYEYVSANPVRVWYGNFIEDLDATRWRDREASSWSGLSETALPSEGKEAGAVRDERADGAAQRWNREDVAAPTALGVPDSGAPVLTAPALSLAAHPHSRVGRHQLLPLTRRLQVRTLCEELERSQKKRLFLLHHDGALVPFQAIAEIAGPPPQVVRLVSVLASDPRHVVLLCSSRDRATVTQWYEPYGHKLGLICESGLYTRLPGRGSHRGRGGDRNGVWHALIDAPTLQRLREASWRDLTRETMRAFADRTPGAVVEEGEATLTWHYRDADPDFGNWQAIELQQQLEGALALAFSGGHAPPVQVMSAAALGDHTGRWVRVAPRGVSKRKAVEWVLSEWSASEFDLVVACGEDRFDEEVFAFLQQLAQPPHMRRVLVRVGMSHGVTAADYVVESPREWLDALHQVVLGGADGRPLVSPEGMSPRRYDSLPSMEWMGGQQTGEAGKAAARGEKEEREDVMAGGGAQRGRPGGGPVVTRRSASAPRFWPELSATRTRMANKARGSPGTGDPRSSIPDSLPPPLFEVTEDEGDSEEEEEETRAVDPHAFLATRSPSPPAE</sequence>
<feature type="compositionally biased region" description="Acidic residues" evidence="2">
    <location>
        <begin position="1182"/>
        <end position="1195"/>
    </location>
</feature>
<dbReference type="Pfam" id="PF02358">
    <property type="entry name" value="Trehalose_PPase"/>
    <property type="match status" value="1"/>
</dbReference>
<feature type="region of interest" description="Disordered" evidence="2">
    <location>
        <begin position="1"/>
        <end position="37"/>
    </location>
</feature>
<dbReference type="SUPFAM" id="SSF56784">
    <property type="entry name" value="HAD-like"/>
    <property type="match status" value="1"/>
</dbReference>
<feature type="compositionally biased region" description="Low complexity" evidence="2">
    <location>
        <begin position="16"/>
        <end position="28"/>
    </location>
</feature>
<dbReference type="InterPro" id="IPR023214">
    <property type="entry name" value="HAD_sf"/>
</dbReference>
<dbReference type="InterPro" id="IPR001830">
    <property type="entry name" value="Glyco_trans_20"/>
</dbReference>
<keyword evidence="4" id="KW-1185">Reference proteome</keyword>
<comment type="similarity">
    <text evidence="1">In the N-terminal section; belongs to the glycosyltransferase 20 family.</text>
</comment>
<dbReference type="GO" id="GO:0004805">
    <property type="term" value="F:trehalose-phosphatase activity"/>
    <property type="evidence" value="ECO:0007669"/>
    <property type="project" value="TreeGrafter"/>
</dbReference>
<evidence type="ECO:0000256" key="2">
    <source>
        <dbReference type="SAM" id="MobiDB-lite"/>
    </source>
</evidence>
<feature type="compositionally biased region" description="Low complexity" evidence="2">
    <location>
        <begin position="174"/>
        <end position="184"/>
    </location>
</feature>
<dbReference type="CDD" id="cd03788">
    <property type="entry name" value="GT20_TPS"/>
    <property type="match status" value="1"/>
</dbReference>
<dbReference type="GO" id="GO:0005992">
    <property type="term" value="P:trehalose biosynthetic process"/>
    <property type="evidence" value="ECO:0007669"/>
    <property type="project" value="InterPro"/>
</dbReference>
<feature type="region of interest" description="Disordered" evidence="2">
    <location>
        <begin position="488"/>
        <end position="520"/>
    </location>
</feature>
<comment type="caution">
    <text evidence="3">The sequence shown here is derived from an EMBL/GenBank/DDBJ whole genome shotgun (WGS) entry which is preliminary data.</text>
</comment>
<dbReference type="SUPFAM" id="SSF53756">
    <property type="entry name" value="UDP-Glycosyltransferase/glycogen phosphorylase"/>
    <property type="match status" value="2"/>
</dbReference>
<feature type="region of interest" description="Disordered" evidence="2">
    <location>
        <begin position="695"/>
        <end position="721"/>
    </location>
</feature>
<dbReference type="Pfam" id="PF00982">
    <property type="entry name" value="Glyco_transf_20"/>
    <property type="match status" value="2"/>
</dbReference>
<dbReference type="Proteomes" id="UP001301350">
    <property type="component" value="Unassembled WGS sequence"/>
</dbReference>
<feature type="compositionally biased region" description="Basic and acidic residues" evidence="2">
    <location>
        <begin position="1106"/>
        <end position="1116"/>
    </location>
</feature>
<organism evidence="3 4">
    <name type="scientific">Cyanidium caldarium</name>
    <name type="common">Red alga</name>
    <dbReference type="NCBI Taxonomy" id="2771"/>
    <lineage>
        <taxon>Eukaryota</taxon>
        <taxon>Rhodophyta</taxon>
        <taxon>Bangiophyceae</taxon>
        <taxon>Cyanidiales</taxon>
        <taxon>Cyanidiaceae</taxon>
        <taxon>Cyanidium</taxon>
    </lineage>
</organism>